<accession>A0A4Y2NX22</accession>
<dbReference type="EMBL" id="BGPR01010088">
    <property type="protein sequence ID" value="GBN44175.1"/>
    <property type="molecule type" value="Genomic_DNA"/>
</dbReference>
<dbReference type="InterPro" id="IPR036397">
    <property type="entry name" value="RNaseH_sf"/>
</dbReference>
<organism evidence="1 2">
    <name type="scientific">Araneus ventricosus</name>
    <name type="common">Orbweaver spider</name>
    <name type="synonym">Epeira ventricosa</name>
    <dbReference type="NCBI Taxonomy" id="182803"/>
    <lineage>
        <taxon>Eukaryota</taxon>
        <taxon>Metazoa</taxon>
        <taxon>Ecdysozoa</taxon>
        <taxon>Arthropoda</taxon>
        <taxon>Chelicerata</taxon>
        <taxon>Arachnida</taxon>
        <taxon>Araneae</taxon>
        <taxon>Araneomorphae</taxon>
        <taxon>Entelegynae</taxon>
        <taxon>Araneoidea</taxon>
        <taxon>Araneidae</taxon>
        <taxon>Araneus</taxon>
    </lineage>
</organism>
<proteinExistence type="predicted"/>
<comment type="caution">
    <text evidence="1">The sequence shown here is derived from an EMBL/GenBank/DDBJ whole genome shotgun (WGS) entry which is preliminary data.</text>
</comment>
<evidence type="ECO:0000313" key="1">
    <source>
        <dbReference type="EMBL" id="GBN44175.1"/>
    </source>
</evidence>
<dbReference type="GO" id="GO:0003676">
    <property type="term" value="F:nucleic acid binding"/>
    <property type="evidence" value="ECO:0007669"/>
    <property type="project" value="InterPro"/>
</dbReference>
<dbReference type="OrthoDB" id="7787442at2759"/>
<name>A0A4Y2NX22_ARAVE</name>
<evidence type="ECO:0000313" key="2">
    <source>
        <dbReference type="Proteomes" id="UP000499080"/>
    </source>
</evidence>
<dbReference type="PANTHER" id="PTHR47326:SF1">
    <property type="entry name" value="HTH PSQ-TYPE DOMAIN-CONTAINING PROTEIN"/>
    <property type="match status" value="1"/>
</dbReference>
<gene>
    <name evidence="1" type="ORF">AVEN_209055_1</name>
</gene>
<dbReference type="AlphaFoldDB" id="A0A4Y2NX22"/>
<dbReference type="Gene3D" id="3.30.420.10">
    <property type="entry name" value="Ribonuclease H-like superfamily/Ribonuclease H"/>
    <property type="match status" value="1"/>
</dbReference>
<reference evidence="1 2" key="1">
    <citation type="journal article" date="2019" name="Sci. Rep.">
        <title>Orb-weaving spider Araneus ventricosus genome elucidates the spidroin gene catalogue.</title>
        <authorList>
            <person name="Kono N."/>
            <person name="Nakamura H."/>
            <person name="Ohtoshi R."/>
            <person name="Moran D.A.P."/>
            <person name="Shinohara A."/>
            <person name="Yoshida Y."/>
            <person name="Fujiwara M."/>
            <person name="Mori M."/>
            <person name="Tomita M."/>
            <person name="Arakawa K."/>
        </authorList>
    </citation>
    <scope>NUCLEOTIDE SEQUENCE [LARGE SCALE GENOMIC DNA]</scope>
</reference>
<keyword evidence="2" id="KW-1185">Reference proteome</keyword>
<dbReference type="Proteomes" id="UP000499080">
    <property type="component" value="Unassembled WGS sequence"/>
</dbReference>
<protein>
    <submittedName>
        <fullName evidence="1">Uncharacterized protein</fullName>
    </submittedName>
</protein>
<dbReference type="PANTHER" id="PTHR47326">
    <property type="entry name" value="TRANSPOSABLE ELEMENT TC3 TRANSPOSASE-LIKE PROTEIN"/>
    <property type="match status" value="1"/>
</dbReference>
<sequence length="109" mass="12248">MAKRERLKCTFFCFQPRNVWFQHDGALAHRTSSVKQCLVVEFGEQIIGYGGFQEWPPRSPDQTPMDFFLGGLPKRAGVCDPSANITGPSTTHYGCLCQRDSRYAIPCST</sequence>